<dbReference type="OrthoDB" id="9801641at2"/>
<dbReference type="InterPro" id="IPR014729">
    <property type="entry name" value="Rossmann-like_a/b/a_fold"/>
</dbReference>
<dbReference type="PROSITE" id="PS00564">
    <property type="entry name" value="ARGININOSUCCIN_SYN_1"/>
    <property type="match status" value="1"/>
</dbReference>
<evidence type="ECO:0000256" key="6">
    <source>
        <dbReference type="ARBA" id="ARBA00022741"/>
    </source>
</evidence>
<dbReference type="AlphaFoldDB" id="L7VJZ3"/>
<dbReference type="SUPFAM" id="SSF52402">
    <property type="entry name" value="Adenine nucleotide alpha hydrolases-like"/>
    <property type="match status" value="1"/>
</dbReference>
<dbReference type="Gene3D" id="3.40.630.30">
    <property type="match status" value="1"/>
</dbReference>
<gene>
    <name evidence="10" type="primary">argG</name>
    <name evidence="10" type="ORF">ASNER_230</name>
</gene>
<evidence type="ECO:0000313" key="10">
    <source>
        <dbReference type="EMBL" id="AGC66984.1"/>
    </source>
</evidence>
<keyword evidence="11" id="KW-1185">Reference proteome</keyword>
<evidence type="ECO:0000256" key="2">
    <source>
        <dbReference type="ARBA" id="ARBA00012286"/>
    </source>
</evidence>
<evidence type="ECO:0000256" key="1">
    <source>
        <dbReference type="ARBA" id="ARBA00004967"/>
    </source>
</evidence>
<dbReference type="Proteomes" id="UP000011174">
    <property type="component" value="Chromosome"/>
</dbReference>
<evidence type="ECO:0000256" key="5">
    <source>
        <dbReference type="ARBA" id="ARBA00022605"/>
    </source>
</evidence>
<keyword evidence="3" id="KW-0055">Arginine biosynthesis</keyword>
<keyword evidence="6" id="KW-0547">Nucleotide-binding</keyword>
<accession>L7VJZ3</accession>
<feature type="domain" description="Arginosuccinate synthase C-terminal" evidence="9">
    <location>
        <begin position="349"/>
        <end position="564"/>
    </location>
</feature>
<evidence type="ECO:0000313" key="11">
    <source>
        <dbReference type="Proteomes" id="UP000011174"/>
    </source>
</evidence>
<dbReference type="HOGENOM" id="CLU_032784_0_0_10"/>
<reference evidence="10 11" key="1">
    <citation type="journal article" date="2013" name="Environ. Microbiol.">
        <title>The nutrient supplying capabilities of Uzinura, an endosymbiont of armoured scale insects.</title>
        <authorList>
            <person name="Sabree Z.L."/>
            <person name="Huang C.Y."/>
            <person name="Okusu A."/>
            <person name="Moran N.A."/>
            <person name="Normark B.B."/>
        </authorList>
    </citation>
    <scope>NUCLEOTIDE SEQUENCE [LARGE SCALE GENOMIC DNA]</scope>
    <source>
        <strain evidence="10 11">ASNER</strain>
    </source>
</reference>
<feature type="domain" description="Arginosuccinate synthase-like N-terminal" evidence="8">
    <location>
        <begin position="180"/>
        <end position="340"/>
    </location>
</feature>
<keyword evidence="4" id="KW-0436">Ligase</keyword>
<dbReference type="InterPro" id="IPR024074">
    <property type="entry name" value="AS_cat/multimer_dom_body"/>
</dbReference>
<keyword evidence="10" id="KW-0808">Transferase</keyword>
<sequence length="570" mass="65323">MSLKVRIANYKDITHALTISRKIEESAIIRQTGISKRETEDITNKILEGNAVVAFFNGIIVGFSYIETFQEGYVANSGMIVFPVFRNKGISKLIKAFILKLSSYKFPIANLFSITTTPSIFRINMERNFKTVSFLELPRSYRFWKSCRSCKNYNLLTLNNSKMCLCTAFLFEPKHILKEKIVLAYSGGLDTSYCLQYLKEQGYEVYTAQVNTGGFSKLELKKIEENAYAIGAKYHRSIEATHFYYDNCVKYLIFGNVLRNNIYPLSVSSERIFQAIKIAEYANEIDASAIAHGSTCAGNDQVRFDIAFQILCPDKRILSPIRDNQCSRQEEMNYLQEHGVDIRWIKARYSINKGIWGTSVGGVETLTSDEKLPSEAYPNSLQELESKNIQLGFEEGEFISINREKSYTVKNIVKLEQIASKFAIGRNIHIGDTLIGIKGRVGFQASSAIILIKAHQLLEKHILTKWQVYWKDQISNWYGMLLHEAQYLDPVMRNIEAFFRDTQRRVSGEVVIKLTPYKLELIGVKSSNDLMQSQNEKYGESNEDWNAEDAKGFIKIFGKQMKMYHNIKND</sequence>
<dbReference type="GO" id="GO:0006526">
    <property type="term" value="P:L-arginine biosynthetic process"/>
    <property type="evidence" value="ECO:0007669"/>
    <property type="project" value="UniProtKB-UniPathway"/>
</dbReference>
<dbReference type="GO" id="GO:0000053">
    <property type="term" value="P:argininosuccinate metabolic process"/>
    <property type="evidence" value="ECO:0007669"/>
    <property type="project" value="TreeGrafter"/>
</dbReference>
<evidence type="ECO:0000256" key="4">
    <source>
        <dbReference type="ARBA" id="ARBA00022598"/>
    </source>
</evidence>
<dbReference type="InterPro" id="IPR048268">
    <property type="entry name" value="Arginosuc_syn_C"/>
</dbReference>
<dbReference type="SUPFAM" id="SSF69864">
    <property type="entry name" value="Argininosuccinate synthetase, C-terminal domain"/>
    <property type="match status" value="1"/>
</dbReference>
<comment type="pathway">
    <text evidence="1">Amino-acid biosynthesis; L-arginine biosynthesis; L-arginine from L-ornithine and carbamoyl phosphate: step 2/3.</text>
</comment>
<dbReference type="PATRIC" id="fig|1133592.3.peg.213"/>
<proteinExistence type="predicted"/>
<keyword evidence="7" id="KW-0067">ATP-binding</keyword>
<dbReference type="PANTHER" id="PTHR11587">
    <property type="entry name" value="ARGININOSUCCINATE SYNTHASE"/>
    <property type="match status" value="1"/>
</dbReference>
<dbReference type="KEGG" id="udi:ASNER_230"/>
<dbReference type="EC" id="6.3.4.5" evidence="2"/>
<evidence type="ECO:0000256" key="3">
    <source>
        <dbReference type="ARBA" id="ARBA00022571"/>
    </source>
</evidence>
<dbReference type="InterPro" id="IPR001518">
    <property type="entry name" value="Arginosuc_synth"/>
</dbReference>
<dbReference type="GO" id="GO:0005524">
    <property type="term" value="F:ATP binding"/>
    <property type="evidence" value="ECO:0007669"/>
    <property type="project" value="UniProtKB-KW"/>
</dbReference>
<dbReference type="UniPathway" id="UPA00068">
    <property type="reaction ID" value="UER00113"/>
</dbReference>
<dbReference type="GO" id="GO:0016740">
    <property type="term" value="F:transferase activity"/>
    <property type="evidence" value="ECO:0007669"/>
    <property type="project" value="UniProtKB-KW"/>
</dbReference>
<keyword evidence="5" id="KW-0028">Amino-acid biosynthesis</keyword>
<dbReference type="GO" id="GO:0000050">
    <property type="term" value="P:urea cycle"/>
    <property type="evidence" value="ECO:0007669"/>
    <property type="project" value="TreeGrafter"/>
</dbReference>
<dbReference type="GO" id="GO:0005737">
    <property type="term" value="C:cytoplasm"/>
    <property type="evidence" value="ECO:0007669"/>
    <property type="project" value="TreeGrafter"/>
</dbReference>
<dbReference type="Gene3D" id="3.40.50.620">
    <property type="entry name" value="HUPs"/>
    <property type="match status" value="1"/>
</dbReference>
<dbReference type="InterPro" id="IPR048267">
    <property type="entry name" value="Arginosuc_syn_N"/>
</dbReference>
<protein>
    <recommendedName>
        <fullName evidence="2">argininosuccinate synthase</fullName>
        <ecNumber evidence="2">6.3.4.5</ecNumber>
    </recommendedName>
</protein>
<dbReference type="Pfam" id="PF20979">
    <property type="entry name" value="Arginosuc_syn_C"/>
    <property type="match status" value="1"/>
</dbReference>
<name>L7VJZ3_9FLAO</name>
<dbReference type="SUPFAM" id="SSF55729">
    <property type="entry name" value="Acyl-CoA N-acyltransferases (Nat)"/>
    <property type="match status" value="1"/>
</dbReference>
<dbReference type="EMBL" id="CP003263">
    <property type="protein sequence ID" value="AGC66984.1"/>
    <property type="molecule type" value="Genomic_DNA"/>
</dbReference>
<organism evidence="10 11">
    <name type="scientific">Candidatus Uzinura diaspidicola str. ASNER</name>
    <dbReference type="NCBI Taxonomy" id="1133592"/>
    <lineage>
        <taxon>Bacteria</taxon>
        <taxon>Pseudomonadati</taxon>
        <taxon>Bacteroidota</taxon>
        <taxon>Flavobacteriia</taxon>
        <taxon>Flavobacteriales</taxon>
        <taxon>Candidatus Uzinura</taxon>
    </lineage>
</organism>
<dbReference type="PANTHER" id="PTHR11587:SF2">
    <property type="entry name" value="ARGININOSUCCINATE SYNTHASE"/>
    <property type="match status" value="1"/>
</dbReference>
<dbReference type="InterPro" id="IPR016181">
    <property type="entry name" value="Acyl_CoA_acyltransferase"/>
</dbReference>
<evidence type="ECO:0000256" key="7">
    <source>
        <dbReference type="ARBA" id="ARBA00022840"/>
    </source>
</evidence>
<evidence type="ECO:0000259" key="9">
    <source>
        <dbReference type="Pfam" id="PF20979"/>
    </source>
</evidence>
<dbReference type="Pfam" id="PF00764">
    <property type="entry name" value="Arginosuc_synth"/>
    <property type="match status" value="1"/>
</dbReference>
<dbReference type="GO" id="GO:0004055">
    <property type="term" value="F:argininosuccinate synthase activity"/>
    <property type="evidence" value="ECO:0007669"/>
    <property type="project" value="UniProtKB-EC"/>
</dbReference>
<dbReference type="STRING" id="1133592.ASNER_230"/>
<dbReference type="Gene3D" id="3.90.1260.10">
    <property type="entry name" value="Argininosuccinate synthetase, chain A, domain 2"/>
    <property type="match status" value="1"/>
</dbReference>
<dbReference type="InterPro" id="IPR018223">
    <property type="entry name" value="Arginosuc_synth_CS"/>
</dbReference>
<evidence type="ECO:0000259" key="8">
    <source>
        <dbReference type="Pfam" id="PF00764"/>
    </source>
</evidence>